<dbReference type="EMBL" id="BGJZ01000309">
    <property type="protein sequence ID" value="GBH12459.1"/>
    <property type="molecule type" value="Genomic_DNA"/>
</dbReference>
<evidence type="ECO:0000313" key="3">
    <source>
        <dbReference type="Proteomes" id="UP000247480"/>
    </source>
</evidence>
<protein>
    <submittedName>
        <fullName evidence="2">Membrane component KefB</fullName>
    </submittedName>
</protein>
<reference evidence="2 3" key="1">
    <citation type="submission" date="2018-04" db="EMBL/GenBank/DDBJ databases">
        <title>Draft genome sequence of Pseudomonas syringae pv. actinidiae biovar 1 strains isolated from kiwifruit in Kagawa prefecture.</title>
        <authorList>
            <person name="Tabuchi M."/>
            <person name="Saito M."/>
            <person name="Fujiwara S."/>
            <person name="Sasa N."/>
            <person name="Akimitsu K."/>
            <person name="Gomi K."/>
            <person name="Konishi-Sugita S."/>
            <person name="Hamano K."/>
            <person name="Kataoka I."/>
        </authorList>
    </citation>
    <scope>NUCLEOTIDE SEQUENCE [LARGE SCALE GENOMIC DNA]</scope>
    <source>
        <strain evidence="2 3">MAFF212206</strain>
    </source>
</reference>
<feature type="transmembrane region" description="Helical" evidence="1">
    <location>
        <begin position="97"/>
        <end position="123"/>
    </location>
</feature>
<feature type="transmembrane region" description="Helical" evidence="1">
    <location>
        <begin position="58"/>
        <end position="77"/>
    </location>
</feature>
<proteinExistence type="predicted"/>
<name>A0A2V0QHI1_PSESF</name>
<feature type="transmembrane region" description="Helical" evidence="1">
    <location>
        <begin position="29"/>
        <end position="52"/>
    </location>
</feature>
<comment type="caution">
    <text evidence="2">The sequence shown here is derived from an EMBL/GenBank/DDBJ whole genome shotgun (WGS) entry which is preliminary data.</text>
</comment>
<evidence type="ECO:0000313" key="2">
    <source>
        <dbReference type="EMBL" id="GBH12459.1"/>
    </source>
</evidence>
<keyword evidence="1" id="KW-0472">Membrane</keyword>
<gene>
    <name evidence="2" type="ORF">KPSA1_05927</name>
</gene>
<dbReference type="AlphaFoldDB" id="A0A2V0QHI1"/>
<evidence type="ECO:0000256" key="1">
    <source>
        <dbReference type="SAM" id="Phobius"/>
    </source>
</evidence>
<organism evidence="2 3">
    <name type="scientific">Pseudomonas syringae pv. actinidiae</name>
    <dbReference type="NCBI Taxonomy" id="103796"/>
    <lineage>
        <taxon>Bacteria</taxon>
        <taxon>Pseudomonadati</taxon>
        <taxon>Pseudomonadota</taxon>
        <taxon>Gammaproteobacteria</taxon>
        <taxon>Pseudomonadales</taxon>
        <taxon>Pseudomonadaceae</taxon>
        <taxon>Pseudomonas</taxon>
        <taxon>Pseudomonas syringae</taxon>
    </lineage>
</organism>
<dbReference type="Proteomes" id="UP000247480">
    <property type="component" value="Unassembled WGS sequence"/>
</dbReference>
<keyword evidence="1" id="KW-0812">Transmembrane</keyword>
<sequence length="221" mass="25916">MCRWRLREALFGYGLPAPEPWSAAMQRRLLWWGYLSWLWRAALFFGIALAVYHLFFKLLGIFLMLVELGWFIFLPIFKECRHWWSHREQAYAPRVLISAAGLLALLLLLIVPWHSSFACRIWGWGSTFRTPCTTWLKSSARPLARWSLISGTTRFACCIWRSFRQRVARGMAVTLCKACSRPPSRYAARSQRWSGPTTPMRASIIWRWGLRFRNGTWQPNG</sequence>
<accession>A0A2V0QHI1</accession>
<keyword evidence="1" id="KW-1133">Transmembrane helix</keyword>